<proteinExistence type="predicted"/>
<evidence type="ECO:0000313" key="1">
    <source>
        <dbReference type="EMBL" id="OUM21289.1"/>
    </source>
</evidence>
<organism evidence="1 2">
    <name type="scientific">Butyricicoccus porcorum</name>
    <dbReference type="NCBI Taxonomy" id="1945634"/>
    <lineage>
        <taxon>Bacteria</taxon>
        <taxon>Bacillati</taxon>
        <taxon>Bacillota</taxon>
        <taxon>Clostridia</taxon>
        <taxon>Eubacteriales</taxon>
        <taxon>Butyricicoccaceae</taxon>
        <taxon>Butyricicoccus</taxon>
    </lineage>
</organism>
<keyword evidence="2" id="KW-1185">Reference proteome</keyword>
<dbReference type="EMBL" id="NHOC01000002">
    <property type="protein sequence ID" value="OUM21289.1"/>
    <property type="molecule type" value="Genomic_DNA"/>
</dbReference>
<dbReference type="RefSeq" id="WP_087017082.1">
    <property type="nucleotide sequence ID" value="NZ_CP178353.1"/>
</dbReference>
<gene>
    <name evidence="1" type="ORF">CBW42_01580</name>
</gene>
<comment type="caution">
    <text evidence="1">The sequence shown here is derived from an EMBL/GenBank/DDBJ whole genome shotgun (WGS) entry which is preliminary data.</text>
</comment>
<reference evidence="1 2" key="1">
    <citation type="submission" date="2017-05" db="EMBL/GenBank/DDBJ databases">
        <title>Butyricicoccus porcorum sp. nov. a butyrate-producing bacterium from the swine intestinal tract.</title>
        <authorList>
            <person name="Trachsel J."/>
            <person name="Humphrey S."/>
            <person name="Allen H.K."/>
        </authorList>
    </citation>
    <scope>NUCLEOTIDE SEQUENCE [LARGE SCALE GENOMIC DNA]</scope>
    <source>
        <strain evidence="1">BB10</strain>
    </source>
</reference>
<accession>A0A252F685</accession>
<evidence type="ECO:0000313" key="2">
    <source>
        <dbReference type="Proteomes" id="UP000194903"/>
    </source>
</evidence>
<sequence length="81" mass="8913">MPRMMIADEHTGLRPLNGEPVLSGIFDGDTCGLRLENGCVIFDDGQPNYHTRDGREFAEVLELEDEADGISGMIVGYVELN</sequence>
<dbReference type="AlphaFoldDB" id="A0A252F685"/>
<protein>
    <submittedName>
        <fullName evidence="1">Uncharacterized protein</fullName>
    </submittedName>
</protein>
<dbReference type="Proteomes" id="UP000194903">
    <property type="component" value="Unassembled WGS sequence"/>
</dbReference>
<name>A0A252F685_9FIRM</name>